<dbReference type="EMBL" id="AYSL01000286">
    <property type="protein sequence ID" value="KTF07875.1"/>
    <property type="molecule type" value="Genomic_DNA"/>
</dbReference>
<proteinExistence type="predicted"/>
<organism evidence="1">
    <name type="scientific">marine sediment metagenome</name>
    <dbReference type="NCBI Taxonomy" id="412755"/>
    <lineage>
        <taxon>unclassified sequences</taxon>
        <taxon>metagenomes</taxon>
        <taxon>ecological metagenomes</taxon>
    </lineage>
</organism>
<protein>
    <submittedName>
        <fullName evidence="1">Uncharacterized protein</fullName>
    </submittedName>
</protein>
<evidence type="ECO:0000313" key="1">
    <source>
        <dbReference type="EMBL" id="KTF07875.1"/>
    </source>
</evidence>
<dbReference type="AlphaFoldDB" id="A0A1B6NWP1"/>
<reference evidence="1" key="1">
    <citation type="submission" date="2013-11" db="EMBL/GenBank/DDBJ databases">
        <title>Microbial diversity, functional groups and degradation webs in Northern and Southern Mediterranean and Red Sea marine crude oil polluted sites.</title>
        <authorList>
            <person name="Daffonchio D."/>
            <person name="Mapelli F."/>
            <person name="Ferrer M."/>
            <person name="Richter M."/>
            <person name="Cherif A."/>
            <person name="Malkawi H.I."/>
            <person name="Yakimov M.M."/>
            <person name="Abdel-Fattah Y.R."/>
            <person name="Blaghen M."/>
            <person name="Golyshin P.N."/>
            <person name="Kalogerakis N."/>
            <person name="Boon N."/>
            <person name="Magagnini M."/>
            <person name="Fava F."/>
        </authorList>
    </citation>
    <scope>NUCLEOTIDE SEQUENCE</scope>
</reference>
<accession>A0A1B6NWP1</accession>
<name>A0A1B6NWP1_9ZZZZ</name>
<sequence>MLDSLRDIFLQLRYFRLDSAAIATTQYAISRLKRKFANAIDVVIDAT</sequence>
<gene>
    <name evidence="1" type="ORF">MGSAQ_000629</name>
</gene>
<comment type="caution">
    <text evidence="1">The sequence shown here is derived from an EMBL/GenBank/DDBJ whole genome shotgun (WGS) entry which is preliminary data.</text>
</comment>